<dbReference type="EMBL" id="JAOTEN010000001">
    <property type="protein sequence ID" value="MCU7612968.1"/>
    <property type="molecule type" value="Genomic_DNA"/>
</dbReference>
<accession>A0ABT2VTL7</accession>
<protein>
    <submittedName>
        <fullName evidence="1">Uncharacterized protein</fullName>
    </submittedName>
</protein>
<organism evidence="1 2">
    <name type="scientific">Chryseobacterium gilvum</name>
    <dbReference type="NCBI Taxonomy" id="2976534"/>
    <lineage>
        <taxon>Bacteria</taxon>
        <taxon>Pseudomonadati</taxon>
        <taxon>Bacteroidota</taxon>
        <taxon>Flavobacteriia</taxon>
        <taxon>Flavobacteriales</taxon>
        <taxon>Weeksellaceae</taxon>
        <taxon>Chryseobacterium group</taxon>
        <taxon>Chryseobacterium</taxon>
    </lineage>
</organism>
<reference evidence="2" key="1">
    <citation type="submission" date="2023-07" db="EMBL/GenBank/DDBJ databases">
        <title>Chryseobacterium sp. GMJ5 Genome sequencing and assembly.</title>
        <authorList>
            <person name="Jung Y."/>
        </authorList>
    </citation>
    <scope>NUCLEOTIDE SEQUENCE [LARGE SCALE GENOMIC DNA]</scope>
    <source>
        <strain evidence="2">GMJ5</strain>
    </source>
</reference>
<gene>
    <name evidence="1" type="ORF">N0B16_00805</name>
</gene>
<evidence type="ECO:0000313" key="1">
    <source>
        <dbReference type="EMBL" id="MCU7612968.1"/>
    </source>
</evidence>
<keyword evidence="2" id="KW-1185">Reference proteome</keyword>
<name>A0ABT2VTL7_9FLAO</name>
<evidence type="ECO:0000313" key="2">
    <source>
        <dbReference type="Proteomes" id="UP001208114"/>
    </source>
</evidence>
<dbReference type="RefSeq" id="WP_262988820.1">
    <property type="nucleotide sequence ID" value="NZ_JAOTEN010000001.1"/>
</dbReference>
<proteinExistence type="predicted"/>
<dbReference type="Proteomes" id="UP001208114">
    <property type="component" value="Unassembled WGS sequence"/>
</dbReference>
<comment type="caution">
    <text evidence="1">The sequence shown here is derived from an EMBL/GenBank/DDBJ whole genome shotgun (WGS) entry which is preliminary data.</text>
</comment>
<sequence length="179" mass="21184">MKIIDIIQTNNNNEFLHEELIELNEGWSFYALLKLNSSIFVGWLINDDLLIVNGDGIFLYDIESKNIIMEDYESNFKKNLSTDNLKYSLKERDENIDVFGLRGGGGNLLTIENDWKLEIINIHNNYKIPRLMNYKTRKSWFFELHEISYDGYMYCGFSKTQKYFLVMGDQGINVFKRNF</sequence>